<evidence type="ECO:0000256" key="1">
    <source>
        <dbReference type="SAM" id="MobiDB-lite"/>
    </source>
</evidence>
<gene>
    <name evidence="2" type="ORF">P4O66_012565</name>
</gene>
<evidence type="ECO:0000313" key="2">
    <source>
        <dbReference type="EMBL" id="KAK1792628.1"/>
    </source>
</evidence>
<keyword evidence="3" id="KW-1185">Reference proteome</keyword>
<dbReference type="EMBL" id="JAROKS010000019">
    <property type="protein sequence ID" value="KAK1792628.1"/>
    <property type="molecule type" value="Genomic_DNA"/>
</dbReference>
<feature type="non-terminal residue" evidence="2">
    <location>
        <position position="89"/>
    </location>
</feature>
<dbReference type="Proteomes" id="UP001239994">
    <property type="component" value="Unassembled WGS sequence"/>
</dbReference>
<protein>
    <submittedName>
        <fullName evidence="2">Uncharacterized protein</fullName>
    </submittedName>
</protein>
<feature type="compositionally biased region" description="Basic and acidic residues" evidence="1">
    <location>
        <begin position="32"/>
        <end position="43"/>
    </location>
</feature>
<name>A0AAD8Z3U8_9TELE</name>
<reference evidence="2" key="1">
    <citation type="submission" date="2023-03" db="EMBL/GenBank/DDBJ databases">
        <title>Electrophorus voltai genome.</title>
        <authorList>
            <person name="Bian C."/>
        </authorList>
    </citation>
    <scope>NUCLEOTIDE SEQUENCE</scope>
    <source>
        <strain evidence="2">CB-2022</strain>
        <tissue evidence="2">Muscle</tissue>
    </source>
</reference>
<dbReference type="AlphaFoldDB" id="A0AAD8Z3U8"/>
<organism evidence="2 3">
    <name type="scientific">Electrophorus voltai</name>
    <dbReference type="NCBI Taxonomy" id="2609070"/>
    <lineage>
        <taxon>Eukaryota</taxon>
        <taxon>Metazoa</taxon>
        <taxon>Chordata</taxon>
        <taxon>Craniata</taxon>
        <taxon>Vertebrata</taxon>
        <taxon>Euteleostomi</taxon>
        <taxon>Actinopterygii</taxon>
        <taxon>Neopterygii</taxon>
        <taxon>Teleostei</taxon>
        <taxon>Ostariophysi</taxon>
        <taxon>Gymnotiformes</taxon>
        <taxon>Gymnotoidei</taxon>
        <taxon>Gymnotidae</taxon>
        <taxon>Electrophorus</taxon>
    </lineage>
</organism>
<feature type="region of interest" description="Disordered" evidence="1">
    <location>
        <begin position="32"/>
        <end position="89"/>
    </location>
</feature>
<accession>A0AAD8Z3U8</accession>
<feature type="compositionally biased region" description="Pro residues" evidence="1">
    <location>
        <begin position="79"/>
        <end position="89"/>
    </location>
</feature>
<sequence>MHLSKWSYYPFKDYHKGYVDYERNREYSDISLRSDSEFDHGEDPLMEVEEVLHRDPSSGSDTEAADYKSEEPLAAKTPPKAPPSASPRD</sequence>
<comment type="caution">
    <text evidence="2">The sequence shown here is derived from an EMBL/GenBank/DDBJ whole genome shotgun (WGS) entry which is preliminary data.</text>
</comment>
<evidence type="ECO:0000313" key="3">
    <source>
        <dbReference type="Proteomes" id="UP001239994"/>
    </source>
</evidence>
<proteinExistence type="predicted"/>